<evidence type="ECO:0000313" key="2">
    <source>
        <dbReference type="EMBL" id="EEC84622.1"/>
    </source>
</evidence>
<accession>B8BFD0</accession>
<dbReference type="HOGENOM" id="CLU_111774_0_0_1"/>
<dbReference type="Gramene" id="BGIOSGA030811-TA">
    <property type="protein sequence ID" value="BGIOSGA030811-PA"/>
    <property type="gene ID" value="BGIOSGA030811"/>
</dbReference>
<keyword evidence="3" id="KW-1185">Reference proteome</keyword>
<proteinExistence type="predicted"/>
<evidence type="ECO:0000256" key="1">
    <source>
        <dbReference type="SAM" id="MobiDB-lite"/>
    </source>
</evidence>
<dbReference type="Proteomes" id="UP000007015">
    <property type="component" value="Chromosome 9"/>
</dbReference>
<dbReference type="AlphaFoldDB" id="B8BFD0"/>
<reference evidence="2 3" key="1">
    <citation type="journal article" date="2005" name="PLoS Biol.">
        <title>The genomes of Oryza sativa: a history of duplications.</title>
        <authorList>
            <person name="Yu J."/>
            <person name="Wang J."/>
            <person name="Lin W."/>
            <person name="Li S."/>
            <person name="Li H."/>
            <person name="Zhou J."/>
            <person name="Ni P."/>
            <person name="Dong W."/>
            <person name="Hu S."/>
            <person name="Zeng C."/>
            <person name="Zhang J."/>
            <person name="Zhang Y."/>
            <person name="Li R."/>
            <person name="Xu Z."/>
            <person name="Li S."/>
            <person name="Li X."/>
            <person name="Zheng H."/>
            <person name="Cong L."/>
            <person name="Lin L."/>
            <person name="Yin J."/>
            <person name="Geng J."/>
            <person name="Li G."/>
            <person name="Shi J."/>
            <person name="Liu J."/>
            <person name="Lv H."/>
            <person name="Li J."/>
            <person name="Wang J."/>
            <person name="Deng Y."/>
            <person name="Ran L."/>
            <person name="Shi X."/>
            <person name="Wang X."/>
            <person name="Wu Q."/>
            <person name="Li C."/>
            <person name="Ren X."/>
            <person name="Wang J."/>
            <person name="Wang X."/>
            <person name="Li D."/>
            <person name="Liu D."/>
            <person name="Zhang X."/>
            <person name="Ji Z."/>
            <person name="Zhao W."/>
            <person name="Sun Y."/>
            <person name="Zhang Z."/>
            <person name="Bao J."/>
            <person name="Han Y."/>
            <person name="Dong L."/>
            <person name="Ji J."/>
            <person name="Chen P."/>
            <person name="Wu S."/>
            <person name="Liu J."/>
            <person name="Xiao Y."/>
            <person name="Bu D."/>
            <person name="Tan J."/>
            <person name="Yang L."/>
            <person name="Ye C."/>
            <person name="Zhang J."/>
            <person name="Xu J."/>
            <person name="Zhou Y."/>
            <person name="Yu Y."/>
            <person name="Zhang B."/>
            <person name="Zhuang S."/>
            <person name="Wei H."/>
            <person name="Liu B."/>
            <person name="Lei M."/>
            <person name="Yu H."/>
            <person name="Li Y."/>
            <person name="Xu H."/>
            <person name="Wei S."/>
            <person name="He X."/>
            <person name="Fang L."/>
            <person name="Zhang Z."/>
            <person name="Zhang Y."/>
            <person name="Huang X."/>
            <person name="Su Z."/>
            <person name="Tong W."/>
            <person name="Li J."/>
            <person name="Tong Z."/>
            <person name="Li S."/>
            <person name="Ye J."/>
            <person name="Wang L."/>
            <person name="Fang L."/>
            <person name="Lei T."/>
            <person name="Chen C."/>
            <person name="Chen H."/>
            <person name="Xu Z."/>
            <person name="Li H."/>
            <person name="Huang H."/>
            <person name="Zhang F."/>
            <person name="Xu H."/>
            <person name="Li N."/>
            <person name="Zhao C."/>
            <person name="Li S."/>
            <person name="Dong L."/>
            <person name="Huang Y."/>
            <person name="Li L."/>
            <person name="Xi Y."/>
            <person name="Qi Q."/>
            <person name="Li W."/>
            <person name="Zhang B."/>
            <person name="Hu W."/>
            <person name="Zhang Y."/>
            <person name="Tian X."/>
            <person name="Jiao Y."/>
            <person name="Liang X."/>
            <person name="Jin J."/>
            <person name="Gao L."/>
            <person name="Zheng W."/>
            <person name="Hao B."/>
            <person name="Liu S."/>
            <person name="Wang W."/>
            <person name="Yuan L."/>
            <person name="Cao M."/>
            <person name="McDermott J."/>
            <person name="Samudrala R."/>
            <person name="Wang J."/>
            <person name="Wong G.K."/>
            <person name="Yang H."/>
        </authorList>
    </citation>
    <scope>NUCLEOTIDE SEQUENCE [LARGE SCALE GENOMIC DNA]</scope>
    <source>
        <strain evidence="3">cv. 93-11</strain>
    </source>
</reference>
<dbReference type="OMA" id="RPWAVHE"/>
<feature type="compositionally biased region" description="Basic and acidic residues" evidence="1">
    <location>
        <begin position="195"/>
        <end position="215"/>
    </location>
</feature>
<evidence type="ECO:0000313" key="3">
    <source>
        <dbReference type="Proteomes" id="UP000007015"/>
    </source>
</evidence>
<protein>
    <submittedName>
        <fullName evidence="2">Uncharacterized protein</fullName>
    </submittedName>
</protein>
<name>B8BFD0_ORYSI</name>
<sequence length="215" mass="24132">MARCLRQATRVFWFQERVSKFGSEYLVWLHELPMWHRIIVVTDASGSPVTGKDPSEVVAAGTLGQRAKEEVAAAWGRPDIVVFDHLETRSGAKELETAERRWPVTLGWREKEATAGAWGAFRSCGPQPPGERIWQLGARGDEETVTNDRPWAVHEGGGLLELLEASGEQRIWRRGCGREAAAAGGQREGGDGQVEEERREEEERRAERIEDMGRE</sequence>
<organism evidence="2 3">
    <name type="scientific">Oryza sativa subsp. indica</name>
    <name type="common">Rice</name>
    <dbReference type="NCBI Taxonomy" id="39946"/>
    <lineage>
        <taxon>Eukaryota</taxon>
        <taxon>Viridiplantae</taxon>
        <taxon>Streptophyta</taxon>
        <taxon>Embryophyta</taxon>
        <taxon>Tracheophyta</taxon>
        <taxon>Spermatophyta</taxon>
        <taxon>Magnoliopsida</taxon>
        <taxon>Liliopsida</taxon>
        <taxon>Poales</taxon>
        <taxon>Poaceae</taxon>
        <taxon>BOP clade</taxon>
        <taxon>Oryzoideae</taxon>
        <taxon>Oryzeae</taxon>
        <taxon>Oryzinae</taxon>
        <taxon>Oryza</taxon>
        <taxon>Oryza sativa</taxon>
    </lineage>
</organism>
<dbReference type="EMBL" id="CM000134">
    <property type="protein sequence ID" value="EEC84622.1"/>
    <property type="molecule type" value="Genomic_DNA"/>
</dbReference>
<gene>
    <name evidence="2" type="ORF">OsI_31477</name>
</gene>
<feature type="region of interest" description="Disordered" evidence="1">
    <location>
        <begin position="177"/>
        <end position="215"/>
    </location>
</feature>